<dbReference type="CDD" id="cd01428">
    <property type="entry name" value="ADK"/>
    <property type="match status" value="1"/>
</dbReference>
<feature type="binding site" evidence="6">
    <location>
        <position position="251"/>
    </location>
    <ligand>
        <name>ATP</name>
        <dbReference type="ChEBI" id="CHEBI:30616"/>
    </ligand>
</feature>
<keyword evidence="7" id="KW-0175">Coiled coil</keyword>
<dbReference type="InterPro" id="IPR027417">
    <property type="entry name" value="P-loop_NTPase"/>
</dbReference>
<reference evidence="9 10" key="1">
    <citation type="submission" date="2016-07" db="EMBL/GenBank/DDBJ databases">
        <title>Pervasive Adenine N6-methylation of Active Genes in Fungi.</title>
        <authorList>
            <consortium name="DOE Joint Genome Institute"/>
            <person name="Mondo S.J."/>
            <person name="Dannebaum R.O."/>
            <person name="Kuo R.C."/>
            <person name="Labutti K."/>
            <person name="Haridas S."/>
            <person name="Kuo A."/>
            <person name="Salamov A."/>
            <person name="Ahrendt S.R."/>
            <person name="Lipzen A."/>
            <person name="Sullivan W."/>
            <person name="Andreopoulos W.B."/>
            <person name="Clum A."/>
            <person name="Lindquist E."/>
            <person name="Daum C."/>
            <person name="Ramamoorthy G.K."/>
            <person name="Gryganskyi A."/>
            <person name="Culley D."/>
            <person name="Magnuson J.K."/>
            <person name="James T.Y."/>
            <person name="O'Malley M.A."/>
            <person name="Stajich J.E."/>
            <person name="Spatafora J.W."/>
            <person name="Visel A."/>
            <person name="Grigoriev I.V."/>
        </authorList>
    </citation>
    <scope>NUCLEOTIDE SEQUENCE [LARGE SCALE GENOMIC DNA]</scope>
    <source>
        <strain evidence="9 10">NRRL 3116</strain>
    </source>
</reference>
<evidence type="ECO:0000256" key="7">
    <source>
        <dbReference type="SAM" id="Coils"/>
    </source>
</evidence>
<keyword evidence="10" id="KW-1185">Reference proteome</keyword>
<evidence type="ECO:0000256" key="6">
    <source>
        <dbReference type="HAMAP-Rule" id="MF_03168"/>
    </source>
</evidence>
<comment type="caution">
    <text evidence="9">The sequence shown here is derived from an EMBL/GenBank/DDBJ whole genome shotgun (WGS) entry which is preliminary data.</text>
</comment>
<dbReference type="GO" id="GO:0005829">
    <property type="term" value="C:cytosol"/>
    <property type="evidence" value="ECO:0007669"/>
    <property type="project" value="UniProtKB-SubCell"/>
</dbReference>
<comment type="function">
    <text evidence="6">Catalyzes the reversible transfer of the terminal phosphate group between ATP and AMP. Plays an important role in cellular energy homeostasis and in adenine nucleotide metabolism. Adenylate kinase activity is critical for regulation of the phosphate utilization and the AMP de novo biosynthesis pathways.</text>
</comment>
<dbReference type="AlphaFoldDB" id="A0A1Y2GME0"/>
<name>A0A1Y2GME0_9FUNG</name>
<dbReference type="GO" id="GO:0006172">
    <property type="term" value="P:ADP biosynthetic process"/>
    <property type="evidence" value="ECO:0007669"/>
    <property type="project" value="UniProtKB-UniRule"/>
</dbReference>
<dbReference type="InterPro" id="IPR000850">
    <property type="entry name" value="Adenylat/UMP-CMP_kin"/>
</dbReference>
<evidence type="ECO:0000256" key="4">
    <source>
        <dbReference type="ARBA" id="ARBA00022840"/>
    </source>
</evidence>
<dbReference type="HAMAP" id="MF_03168">
    <property type="entry name" value="Adenylate_kinase_AK2"/>
    <property type="match status" value="1"/>
</dbReference>
<dbReference type="InterPro" id="IPR028587">
    <property type="entry name" value="AK2"/>
</dbReference>
<feature type="binding site" evidence="6">
    <location>
        <begin position="108"/>
        <end position="110"/>
    </location>
    <ligand>
        <name>AMP</name>
        <dbReference type="ChEBI" id="CHEBI:456215"/>
    </ligand>
</feature>
<dbReference type="InterPro" id="IPR007862">
    <property type="entry name" value="Adenylate_kinase_lid-dom"/>
</dbReference>
<comment type="domain">
    <text evidence="6">Consists of three domains, a large central CORE domain and two small peripheral domains, NMPbind and LID, which undergo movements during catalysis. The LID domain closes over the site of phosphoryl transfer upon ATP binding. Assembling and dissambling the active center during each catalytic cycle provides an effective means to prevent ATP hydrolysis.</text>
</comment>
<dbReference type="PRINTS" id="PR00094">
    <property type="entry name" value="ADENYLTKNASE"/>
</dbReference>
<protein>
    <recommendedName>
        <fullName evidence="6">Adenylate kinase</fullName>
        <ecNumber evidence="6">2.7.4.3</ecNumber>
    </recommendedName>
    <alternativeName>
        <fullName evidence="6">ATP-AMP transphosphorylase</fullName>
    </alternativeName>
    <alternativeName>
        <fullName evidence="6">ATP:AMP phosphotransferase</fullName>
    </alternativeName>
    <alternativeName>
        <fullName evidence="6">Adenylate kinase cytosolic and mitochondrial</fullName>
    </alternativeName>
    <alternativeName>
        <fullName evidence="6">Adenylate monophosphate kinase</fullName>
    </alternativeName>
</protein>
<keyword evidence="3 6" id="KW-0418">Kinase</keyword>
<feature type="binding site" evidence="6">
    <location>
        <begin position="61"/>
        <end position="66"/>
    </location>
    <ligand>
        <name>ATP</name>
        <dbReference type="ChEBI" id="CHEBI:30616"/>
    </ligand>
</feature>
<evidence type="ECO:0000256" key="1">
    <source>
        <dbReference type="ARBA" id="ARBA00022679"/>
    </source>
</evidence>
<dbReference type="GO" id="GO:0005758">
    <property type="term" value="C:mitochondrial intermembrane space"/>
    <property type="evidence" value="ECO:0007669"/>
    <property type="project" value="UniProtKB-SubCell"/>
</dbReference>
<dbReference type="NCBIfam" id="NF011100">
    <property type="entry name" value="PRK14527.1"/>
    <property type="match status" value="1"/>
</dbReference>
<feature type="binding site" evidence="6">
    <location>
        <position position="82"/>
    </location>
    <ligand>
        <name>AMP</name>
        <dbReference type="ChEBI" id="CHEBI:456215"/>
    </ligand>
</feature>
<dbReference type="NCBIfam" id="NF001381">
    <property type="entry name" value="PRK00279.1-3"/>
    <property type="match status" value="1"/>
</dbReference>
<dbReference type="PROSITE" id="PS00113">
    <property type="entry name" value="ADENYLATE_KINASE"/>
    <property type="match status" value="1"/>
</dbReference>
<comment type="subunit">
    <text evidence="6">Monomer.</text>
</comment>
<dbReference type="NCBIfam" id="NF001380">
    <property type="entry name" value="PRK00279.1-2"/>
    <property type="match status" value="1"/>
</dbReference>
<keyword evidence="1 6" id="KW-0808">Transferase</keyword>
<dbReference type="NCBIfam" id="TIGR01351">
    <property type="entry name" value="adk"/>
    <property type="match status" value="1"/>
</dbReference>
<dbReference type="OrthoDB" id="439792at2759"/>
<dbReference type="HAMAP" id="MF_00235">
    <property type="entry name" value="Adenylate_kinase_Adk"/>
    <property type="match status" value="1"/>
</dbReference>
<feature type="binding site" evidence="6">
    <location>
        <position position="179"/>
    </location>
    <ligand>
        <name>ATP</name>
        <dbReference type="ChEBI" id="CHEBI:30616"/>
    </ligand>
</feature>
<dbReference type="GO" id="GO:0004017">
    <property type="term" value="F:AMP kinase activity"/>
    <property type="evidence" value="ECO:0007669"/>
    <property type="project" value="UniProtKB-UniRule"/>
</dbReference>
<feature type="binding site" evidence="6">
    <location>
        <begin position="188"/>
        <end position="189"/>
    </location>
    <ligand>
        <name>ATP</name>
        <dbReference type="ChEBI" id="CHEBI:30616"/>
    </ligand>
</feature>
<comment type="catalytic activity">
    <reaction evidence="6">
        <text>AMP + ATP = 2 ADP</text>
        <dbReference type="Rhea" id="RHEA:12973"/>
        <dbReference type="ChEBI" id="CHEBI:30616"/>
        <dbReference type="ChEBI" id="CHEBI:456215"/>
        <dbReference type="ChEBI" id="CHEBI:456216"/>
        <dbReference type="EC" id="2.7.4.3"/>
    </reaction>
</comment>
<dbReference type="FunFam" id="3.40.50.300:FF:000106">
    <property type="entry name" value="Adenylate kinase mitochondrial"/>
    <property type="match status" value="1"/>
</dbReference>
<dbReference type="STRING" id="64571.A0A1Y2GME0"/>
<dbReference type="Pfam" id="PF05191">
    <property type="entry name" value="ADK_lid"/>
    <property type="match status" value="1"/>
</dbReference>
<evidence type="ECO:0000259" key="8">
    <source>
        <dbReference type="Pfam" id="PF05191"/>
    </source>
</evidence>
<dbReference type="Gene3D" id="3.40.50.300">
    <property type="entry name" value="P-loop containing nucleotide triphosphate hydrolases"/>
    <property type="match status" value="1"/>
</dbReference>
<dbReference type="GO" id="GO:0016208">
    <property type="term" value="F:AMP binding"/>
    <property type="evidence" value="ECO:0007669"/>
    <property type="project" value="EnsemblFungi"/>
</dbReference>
<feature type="binding site" evidence="6">
    <location>
        <position position="144"/>
    </location>
    <ligand>
        <name>AMP</name>
        <dbReference type="ChEBI" id="CHEBI:456215"/>
    </ligand>
</feature>
<evidence type="ECO:0000256" key="5">
    <source>
        <dbReference type="ARBA" id="ARBA00023128"/>
    </source>
</evidence>
<gene>
    <name evidence="6" type="primary">ADK1</name>
    <name evidence="9" type="ORF">BCR41DRAFT_355528</name>
</gene>
<keyword evidence="4 6" id="KW-0067">ATP-binding</keyword>
<sequence>MAPVNDSTPGPSPLSDIKNLLKQLHEKVDRLEAKVDKVEAKAAGKEQDPKHLRMILIGPPGAGKGTQAPKIKEKYCVCHLATGDMLRAAISNKTKVGLEAKKVMDAGGLVSDEIMVDMIKDNLENNKECKNGFILDGFPRTVVQAEKLDAMLEAKNQRLDTVVELSIDDNLLVSRITGRLIHVPSGRSYHKEFAPPKVPMKDDITGEPLVQRSDDNAEALKKRLVTYHKQTVPVVEYYKKKGLWSQVDAAQDPKLVWSSMLAIFSKTA</sequence>
<dbReference type="GO" id="GO:0046033">
    <property type="term" value="P:AMP metabolic process"/>
    <property type="evidence" value="ECO:0007669"/>
    <property type="project" value="UniProtKB-UniRule"/>
</dbReference>
<feature type="coiled-coil region" evidence="7">
    <location>
        <begin position="14"/>
        <end position="48"/>
    </location>
</feature>
<feature type="region of interest" description="LID" evidence="6">
    <location>
        <begin position="178"/>
        <end position="215"/>
    </location>
</feature>
<feature type="binding site" evidence="6">
    <location>
        <position position="223"/>
    </location>
    <ligand>
        <name>AMP</name>
        <dbReference type="ChEBI" id="CHEBI:456215"/>
    </ligand>
</feature>
<dbReference type="SUPFAM" id="SSF52540">
    <property type="entry name" value="P-loop containing nucleoside triphosphate hydrolases"/>
    <property type="match status" value="1"/>
</dbReference>
<dbReference type="GO" id="GO:0046034">
    <property type="term" value="P:ATP metabolic process"/>
    <property type="evidence" value="ECO:0007669"/>
    <property type="project" value="UniProtKB-UniRule"/>
</dbReference>
<comment type="subcellular location">
    <subcellularLocation>
        <location evidence="6">Cytoplasm</location>
        <location evidence="6">Cytosol</location>
    </subcellularLocation>
    <subcellularLocation>
        <location evidence="6">Mitochondrion intermembrane space</location>
    </subcellularLocation>
    <text evidence="6">Predominantly mitochondrial.</text>
</comment>
<feature type="binding site" evidence="6">
    <location>
        <begin position="137"/>
        <end position="140"/>
    </location>
    <ligand>
        <name>AMP</name>
        <dbReference type="ChEBI" id="CHEBI:456215"/>
    </ligand>
</feature>
<organism evidence="9 10">
    <name type="scientific">Lobosporangium transversale</name>
    <dbReference type="NCBI Taxonomy" id="64571"/>
    <lineage>
        <taxon>Eukaryota</taxon>
        <taxon>Fungi</taxon>
        <taxon>Fungi incertae sedis</taxon>
        <taxon>Mucoromycota</taxon>
        <taxon>Mortierellomycotina</taxon>
        <taxon>Mortierellomycetes</taxon>
        <taxon>Mortierellales</taxon>
        <taxon>Mortierellaceae</taxon>
        <taxon>Lobosporangium</taxon>
    </lineage>
</organism>
<accession>A0A1Y2GME0</accession>
<proteinExistence type="inferred from homology"/>
<evidence type="ECO:0000256" key="2">
    <source>
        <dbReference type="ARBA" id="ARBA00022741"/>
    </source>
</evidence>
<dbReference type="InParanoid" id="A0A1Y2GME0"/>
<dbReference type="GO" id="GO:0003688">
    <property type="term" value="F:DNA replication origin binding"/>
    <property type="evidence" value="ECO:0007669"/>
    <property type="project" value="EnsemblFungi"/>
</dbReference>
<keyword evidence="5 6" id="KW-0496">Mitochondrion</keyword>
<evidence type="ECO:0000313" key="10">
    <source>
        <dbReference type="Proteomes" id="UP000193648"/>
    </source>
</evidence>
<dbReference type="Pfam" id="PF00406">
    <property type="entry name" value="ADK"/>
    <property type="match status" value="1"/>
</dbReference>
<evidence type="ECO:0000256" key="3">
    <source>
        <dbReference type="ARBA" id="ARBA00022777"/>
    </source>
</evidence>
<keyword evidence="2 6" id="KW-0547">Nucleotide-binding</keyword>
<dbReference type="PANTHER" id="PTHR23359">
    <property type="entry name" value="NUCLEOTIDE KINASE"/>
    <property type="match status" value="1"/>
</dbReference>
<dbReference type="GO" id="GO:0005524">
    <property type="term" value="F:ATP binding"/>
    <property type="evidence" value="ECO:0007669"/>
    <property type="project" value="UniProtKB-KW"/>
</dbReference>
<dbReference type="EMBL" id="MCFF01000023">
    <property type="protein sequence ID" value="ORZ13373.1"/>
    <property type="molecule type" value="Genomic_DNA"/>
</dbReference>
<feature type="domain" description="Adenylate kinase active site lid" evidence="8">
    <location>
        <begin position="179"/>
        <end position="214"/>
    </location>
</feature>
<dbReference type="InterPro" id="IPR006259">
    <property type="entry name" value="Adenyl_kin_sub"/>
</dbReference>
<feature type="binding site" evidence="6">
    <location>
        <position position="212"/>
    </location>
    <ligand>
        <name>AMP</name>
        <dbReference type="ChEBI" id="CHEBI:456215"/>
    </ligand>
</feature>
<comment type="similarity">
    <text evidence="6">Belongs to the adenylate kinase family. AK2 subfamily.</text>
</comment>
<dbReference type="GO" id="GO:0006270">
    <property type="term" value="P:DNA replication initiation"/>
    <property type="evidence" value="ECO:0007669"/>
    <property type="project" value="EnsemblFungi"/>
</dbReference>
<keyword evidence="6" id="KW-0963">Cytoplasm</keyword>
<dbReference type="InterPro" id="IPR033690">
    <property type="entry name" value="Adenylat_kinase_CS"/>
</dbReference>
<dbReference type="EC" id="2.7.4.3" evidence="6"/>
<evidence type="ECO:0000313" key="9">
    <source>
        <dbReference type="EMBL" id="ORZ13373.1"/>
    </source>
</evidence>
<feature type="region of interest" description="NMPbind" evidence="6">
    <location>
        <begin position="81"/>
        <end position="110"/>
    </location>
</feature>
<feature type="binding site" evidence="6">
    <location>
        <position position="87"/>
    </location>
    <ligand>
        <name>AMP</name>
        <dbReference type="ChEBI" id="CHEBI:456215"/>
    </ligand>
</feature>
<dbReference type="GO" id="GO:0036388">
    <property type="term" value="P:pre-replicative complex assembly"/>
    <property type="evidence" value="ECO:0007669"/>
    <property type="project" value="EnsemblFungi"/>
</dbReference>
<dbReference type="FunCoup" id="A0A1Y2GME0">
    <property type="interactions" value="638"/>
</dbReference>
<dbReference type="Proteomes" id="UP000193648">
    <property type="component" value="Unassembled WGS sequence"/>
</dbReference>